<dbReference type="OrthoDB" id="5372414at2"/>
<dbReference type="InterPro" id="IPR007221">
    <property type="entry name" value="MreC"/>
</dbReference>
<organism evidence="2 3">
    <name type="scientific">Helicobacter anseris</name>
    <dbReference type="NCBI Taxonomy" id="375926"/>
    <lineage>
        <taxon>Bacteria</taxon>
        <taxon>Pseudomonadati</taxon>
        <taxon>Campylobacterota</taxon>
        <taxon>Epsilonproteobacteria</taxon>
        <taxon>Campylobacterales</taxon>
        <taxon>Helicobacteraceae</taxon>
        <taxon>Helicobacter</taxon>
    </lineage>
</organism>
<name>A0A3D8J742_9HELI</name>
<dbReference type="InterPro" id="IPR055342">
    <property type="entry name" value="MreC_beta-barrel_core"/>
</dbReference>
<dbReference type="NCBIfam" id="NF010507">
    <property type="entry name" value="PRK13922.10-6"/>
    <property type="match status" value="1"/>
</dbReference>
<reference evidence="2 3" key="1">
    <citation type="submission" date="2018-04" db="EMBL/GenBank/DDBJ databases">
        <title>Novel Campyloabacter and Helicobacter Species and Strains.</title>
        <authorList>
            <person name="Mannion A.J."/>
            <person name="Shen Z."/>
            <person name="Fox J.G."/>
        </authorList>
    </citation>
    <scope>NUCLEOTIDE SEQUENCE [LARGE SCALE GENOMIC DNA]</scope>
    <source>
        <strain evidence="2 3">MIT 04-9362</strain>
    </source>
</reference>
<keyword evidence="3" id="KW-1185">Reference proteome</keyword>
<dbReference type="GO" id="GO:0008360">
    <property type="term" value="P:regulation of cell shape"/>
    <property type="evidence" value="ECO:0007669"/>
    <property type="project" value="InterPro"/>
</dbReference>
<dbReference type="AlphaFoldDB" id="A0A3D8J742"/>
<dbReference type="Pfam" id="PF04085">
    <property type="entry name" value="MreC"/>
    <property type="match status" value="1"/>
</dbReference>
<comment type="caution">
    <text evidence="2">The sequence shown here is derived from an EMBL/GenBank/DDBJ whole genome shotgun (WGS) entry which is preliminary data.</text>
</comment>
<feature type="domain" description="Rod shape-determining protein MreC beta-barrel core" evidence="1">
    <location>
        <begin position="164"/>
        <end position="253"/>
    </location>
</feature>
<sequence length="262" mass="30806">MRYRLLFVFLLFFISLIITFGLSKQTREVFFKVTDTIKIHYLEISQSLWQNYDRFLNQAKSIAFYQEKYKQYQQIELELTETKEQLKQILDFYPQLDLYSNTAFQSALVISYVDFLQYDKVWLNTKMPYQKDKIFGIIRNGYALGIAVVENGRLLGLFNGNERCSYSVYIGEKKIPATLHYYAEKKDLVLADFIPQYFNINIGDEVFTSGLDNIFIQNIPVGKVTEILDKNGYITAVVKPYADATFPEYVWLVNKDYNNARK</sequence>
<protein>
    <submittedName>
        <fullName evidence="2">Rod shape-determining protein MreC</fullName>
    </submittedName>
</protein>
<gene>
    <name evidence="2" type="ORF">CQA57_06455</name>
</gene>
<evidence type="ECO:0000313" key="3">
    <source>
        <dbReference type="Proteomes" id="UP000256695"/>
    </source>
</evidence>
<dbReference type="InterPro" id="IPR042175">
    <property type="entry name" value="Cell/Rod_MreC_2"/>
</dbReference>
<dbReference type="PANTHER" id="PTHR34138">
    <property type="entry name" value="CELL SHAPE-DETERMINING PROTEIN MREC"/>
    <property type="match status" value="1"/>
</dbReference>
<dbReference type="RefSeq" id="WP_115579419.1">
    <property type="nucleotide sequence ID" value="NZ_NXLX01000017.1"/>
</dbReference>
<evidence type="ECO:0000259" key="1">
    <source>
        <dbReference type="Pfam" id="PF04085"/>
    </source>
</evidence>
<dbReference type="PANTHER" id="PTHR34138:SF1">
    <property type="entry name" value="CELL SHAPE-DETERMINING PROTEIN MREC"/>
    <property type="match status" value="1"/>
</dbReference>
<proteinExistence type="predicted"/>
<evidence type="ECO:0000313" key="2">
    <source>
        <dbReference type="EMBL" id="RDU72661.1"/>
    </source>
</evidence>
<dbReference type="Gene3D" id="2.40.10.350">
    <property type="entry name" value="Rod shape-determining protein MreC, domain 2"/>
    <property type="match status" value="1"/>
</dbReference>
<dbReference type="EMBL" id="NXLX01000017">
    <property type="protein sequence ID" value="RDU72661.1"/>
    <property type="molecule type" value="Genomic_DNA"/>
</dbReference>
<dbReference type="GO" id="GO:0005886">
    <property type="term" value="C:plasma membrane"/>
    <property type="evidence" value="ECO:0007669"/>
    <property type="project" value="TreeGrafter"/>
</dbReference>
<accession>A0A3D8J742</accession>
<dbReference type="Proteomes" id="UP000256695">
    <property type="component" value="Unassembled WGS sequence"/>
</dbReference>